<dbReference type="PANTHER" id="PTHR30469:SF11">
    <property type="entry name" value="BLL4320 PROTEIN"/>
    <property type="match status" value="1"/>
</dbReference>
<evidence type="ECO:0000313" key="8">
    <source>
        <dbReference type="EMBL" id="OEJ67366.1"/>
    </source>
</evidence>
<accession>A0A1E5Q7W2</accession>
<dbReference type="SUPFAM" id="SSF111369">
    <property type="entry name" value="HlyD-like secretion proteins"/>
    <property type="match status" value="1"/>
</dbReference>
<feature type="coiled-coil region" evidence="4">
    <location>
        <begin position="104"/>
        <end position="167"/>
    </location>
</feature>
<dbReference type="Pfam" id="PF25967">
    <property type="entry name" value="RND-MFP_C"/>
    <property type="match status" value="1"/>
</dbReference>
<sequence length="364" mass="38813">MGASVSFRRHTATLIVMTALVGAGGWLWSSYGPNDTESESTNATKTKAVPVIVETVNPLPASTTVEAIGTGSALRSIDVFSAVTGRVTEVAFVAGQMVAQDDVLLRLDNQAETLAVQLAEVEVRRARQLLDRYKKAAPTGGIPASEVDAARTDLDRVQIQLDQARVAAADRVIRAPFPGTVGMPLVDPGDRVSSATLITTLDDRSEILVSFNVPEIHAGRIAPSMPITLTAWSLPGQDFTGAIESAGSRLDPESRSLAVRARVRNDDDLLRPGMSFGVRFKVPGHPYPAVNEVAVMWGKGGAYVWRINADNTAEKIDVTIIRRDGPRVLIDGPVAKGDRIVIEGVQSLRPGALVKIVPSKRVSG</sequence>
<feature type="domain" description="CusB-like beta-barrel" evidence="6">
    <location>
        <begin position="209"/>
        <end position="281"/>
    </location>
</feature>
<dbReference type="PANTHER" id="PTHR30469">
    <property type="entry name" value="MULTIDRUG RESISTANCE PROTEIN MDTA"/>
    <property type="match status" value="1"/>
</dbReference>
<dbReference type="Gene3D" id="2.40.50.100">
    <property type="match status" value="1"/>
</dbReference>
<dbReference type="OrthoDB" id="9806939at2"/>
<name>A0A1E5Q7W2_9PROT</name>
<dbReference type="AlphaFoldDB" id="A0A1E5Q7W2"/>
<dbReference type="FunFam" id="2.40.30.170:FF:000010">
    <property type="entry name" value="Efflux RND transporter periplasmic adaptor subunit"/>
    <property type="match status" value="1"/>
</dbReference>
<comment type="subcellular location">
    <subcellularLocation>
        <location evidence="1">Cell envelope</location>
    </subcellularLocation>
</comment>
<evidence type="ECO:0000313" key="9">
    <source>
        <dbReference type="Proteomes" id="UP000095347"/>
    </source>
</evidence>
<dbReference type="Pfam" id="PF25917">
    <property type="entry name" value="BSH_RND"/>
    <property type="match status" value="1"/>
</dbReference>
<dbReference type="Gene3D" id="2.40.420.20">
    <property type="match status" value="1"/>
</dbReference>
<comment type="similarity">
    <text evidence="2">Belongs to the membrane fusion protein (MFP) (TC 8.A.1) family.</text>
</comment>
<feature type="domain" description="Multidrug resistance protein MdtA-like barrel-sandwich hybrid" evidence="5">
    <location>
        <begin position="76"/>
        <end position="196"/>
    </location>
</feature>
<proteinExistence type="inferred from homology"/>
<reference evidence="9" key="1">
    <citation type="submission" date="2016-07" db="EMBL/GenBank/DDBJ databases">
        <authorList>
            <person name="Florea S."/>
            <person name="Webb J.S."/>
            <person name="Jaromczyk J."/>
            <person name="Schardl C.L."/>
        </authorList>
    </citation>
    <scope>NUCLEOTIDE SEQUENCE [LARGE SCALE GENOMIC DNA]</scope>
    <source>
        <strain evidence="9">MV-1</strain>
    </source>
</reference>
<dbReference type="GO" id="GO:0015562">
    <property type="term" value="F:efflux transmembrane transporter activity"/>
    <property type="evidence" value="ECO:0007669"/>
    <property type="project" value="TreeGrafter"/>
</dbReference>
<evidence type="ECO:0000256" key="2">
    <source>
        <dbReference type="ARBA" id="ARBA00009477"/>
    </source>
</evidence>
<evidence type="ECO:0000259" key="6">
    <source>
        <dbReference type="Pfam" id="PF25954"/>
    </source>
</evidence>
<gene>
    <name evidence="8" type="ORF">BEN30_09535</name>
</gene>
<keyword evidence="9" id="KW-1185">Reference proteome</keyword>
<dbReference type="InterPro" id="IPR058792">
    <property type="entry name" value="Beta-barrel_RND_2"/>
</dbReference>
<dbReference type="GO" id="GO:1990281">
    <property type="term" value="C:efflux pump complex"/>
    <property type="evidence" value="ECO:0007669"/>
    <property type="project" value="TreeGrafter"/>
</dbReference>
<dbReference type="Gene3D" id="2.40.30.170">
    <property type="match status" value="1"/>
</dbReference>
<dbReference type="InterPro" id="IPR058625">
    <property type="entry name" value="MdtA-like_BSH"/>
</dbReference>
<evidence type="ECO:0000259" key="7">
    <source>
        <dbReference type="Pfam" id="PF25967"/>
    </source>
</evidence>
<dbReference type="EMBL" id="MCGG01000022">
    <property type="protein sequence ID" value="OEJ67366.1"/>
    <property type="molecule type" value="Genomic_DNA"/>
</dbReference>
<dbReference type="InterPro" id="IPR058627">
    <property type="entry name" value="MdtA-like_C"/>
</dbReference>
<organism evidence="8 9">
    <name type="scientific">Magnetovibrio blakemorei</name>
    <dbReference type="NCBI Taxonomy" id="28181"/>
    <lineage>
        <taxon>Bacteria</taxon>
        <taxon>Pseudomonadati</taxon>
        <taxon>Pseudomonadota</taxon>
        <taxon>Alphaproteobacteria</taxon>
        <taxon>Rhodospirillales</taxon>
        <taxon>Magnetovibrionaceae</taxon>
        <taxon>Magnetovibrio</taxon>
    </lineage>
</organism>
<dbReference type="Gene3D" id="1.10.287.470">
    <property type="entry name" value="Helix hairpin bin"/>
    <property type="match status" value="1"/>
</dbReference>
<dbReference type="Proteomes" id="UP000095347">
    <property type="component" value="Unassembled WGS sequence"/>
</dbReference>
<evidence type="ECO:0000256" key="3">
    <source>
        <dbReference type="ARBA" id="ARBA00022448"/>
    </source>
</evidence>
<keyword evidence="4" id="KW-0175">Coiled coil</keyword>
<comment type="caution">
    <text evidence="8">The sequence shown here is derived from an EMBL/GenBank/DDBJ whole genome shotgun (WGS) entry which is preliminary data.</text>
</comment>
<evidence type="ECO:0000256" key="4">
    <source>
        <dbReference type="SAM" id="Coils"/>
    </source>
</evidence>
<evidence type="ECO:0000259" key="5">
    <source>
        <dbReference type="Pfam" id="PF25917"/>
    </source>
</evidence>
<dbReference type="InterPro" id="IPR006143">
    <property type="entry name" value="RND_pump_MFP"/>
</dbReference>
<keyword evidence="3" id="KW-0813">Transport</keyword>
<dbReference type="STRING" id="28181.BEN30_09535"/>
<feature type="domain" description="Multidrug resistance protein MdtA-like C-terminal permuted SH3" evidence="7">
    <location>
        <begin position="295"/>
        <end position="346"/>
    </location>
</feature>
<evidence type="ECO:0000256" key="1">
    <source>
        <dbReference type="ARBA" id="ARBA00004196"/>
    </source>
</evidence>
<dbReference type="NCBIfam" id="TIGR01730">
    <property type="entry name" value="RND_mfp"/>
    <property type="match status" value="1"/>
</dbReference>
<protein>
    <submittedName>
        <fullName evidence="8">Uncharacterized protein</fullName>
    </submittedName>
</protein>
<dbReference type="Pfam" id="PF25954">
    <property type="entry name" value="Beta-barrel_RND_2"/>
    <property type="match status" value="1"/>
</dbReference>